<feature type="compositionally biased region" description="Basic and acidic residues" evidence="5">
    <location>
        <begin position="667"/>
        <end position="678"/>
    </location>
</feature>
<feature type="compositionally biased region" description="Acidic residues" evidence="5">
    <location>
        <begin position="360"/>
        <end position="369"/>
    </location>
</feature>
<dbReference type="InterPro" id="IPR015943">
    <property type="entry name" value="WD40/YVTN_repeat-like_dom_sf"/>
</dbReference>
<feature type="repeat" description="CHCR" evidence="3">
    <location>
        <begin position="1461"/>
        <end position="1606"/>
    </location>
</feature>
<feature type="compositionally biased region" description="Low complexity" evidence="5">
    <location>
        <begin position="755"/>
        <end position="766"/>
    </location>
</feature>
<feature type="region of interest" description="Disordered" evidence="5">
    <location>
        <begin position="426"/>
        <end position="678"/>
    </location>
</feature>
<feature type="region of interest" description="Disordered" evidence="5">
    <location>
        <begin position="152"/>
        <end position="173"/>
    </location>
</feature>
<feature type="compositionally biased region" description="Basic and acidic residues" evidence="5">
    <location>
        <begin position="600"/>
        <end position="628"/>
    </location>
</feature>
<feature type="compositionally biased region" description="Basic and acidic residues" evidence="5">
    <location>
        <begin position="513"/>
        <end position="526"/>
    </location>
</feature>
<feature type="domain" description="RING-type" evidence="6">
    <location>
        <begin position="1686"/>
        <end position="1766"/>
    </location>
</feature>
<dbReference type="SMART" id="SM00184">
    <property type="entry name" value="RING"/>
    <property type="match status" value="1"/>
</dbReference>
<reference evidence="7" key="1">
    <citation type="submission" date="2022-08" db="EMBL/GenBank/DDBJ databases">
        <title>Novel sulfate-reducing endosymbionts in the free-living metamonad Anaeramoeba.</title>
        <authorList>
            <person name="Jerlstrom-Hultqvist J."/>
            <person name="Cepicka I."/>
            <person name="Gallot-Lavallee L."/>
            <person name="Salas-Leiva D."/>
            <person name="Curtis B.A."/>
            <person name="Zahonova K."/>
            <person name="Pipaliya S."/>
            <person name="Dacks J."/>
            <person name="Roger A.J."/>
        </authorList>
    </citation>
    <scope>NUCLEOTIDE SEQUENCE</scope>
    <source>
        <strain evidence="7">Schooner1</strain>
    </source>
</reference>
<keyword evidence="8" id="KW-1185">Reference proteome</keyword>
<evidence type="ECO:0000256" key="1">
    <source>
        <dbReference type="ARBA" id="ARBA00022448"/>
    </source>
</evidence>
<dbReference type="InterPro" id="IPR045111">
    <property type="entry name" value="Vps41/Vps8"/>
</dbReference>
<sequence>MINQQGQDPRNHIQQTQTNGQNVSTQPNFQQNFFQQQLQQLQQLQTQQLQQQQNQQNLTNTQTNEQNGSTQPILQKDLLQKQYQQIQQLQQQIFQMQQQFYQQQMMFLQSQPQNQTKQLQAMARTMNQFPTTNLQGQQQQFSNNIPLQVPQNTIPNQTNLQNNSNQQNNNLLNQPQTKNMETLKTNSNTQNKINQTCQTSKLDLDQKTVNLNEQPTTLMKTNESENKNQPVLKDQPFVDQKELNKKGFAEKKKEIVINKDHQSQNRNFVKNNDRNQTGETTNLTKNFQINEKEDNKIIENSQPNKLENENENENDENKKEEQNQSNKLEDEEAKQNINELQDENKLENKNKQSLQKQDIEFEDDEEENENNEKKKEKHENELEENHEKDEEEKEKQNNENYKKSYINENDQVFKINLDDEKEIQKKEIKKNTSDNENNKENQEKEKEKEKEKQKEIKDVTKDEEEDQNSNKILKTNLDYDEKEIQKKEIKKNKSDNENNNENDHTSKNTKKKKENEIKDVIEEEGKITNVKNKLGNENGRNDQNEEKKQRKIFKKITNDNENDNENNHTSQNKKKKEENEIKDVMEEEEENVKNKLGNENGRKTQNEEKKEKYKKNENENENENENKKSNQNKETSNNTLFNIEKNQEKENQEIKYFPQQAIDGDDDNSKSNHTPKDKKSLFSYFFSANESVPEYVNNQTTIDNSLKKKRTSKKKSNKHQKQLKSGFANRFLFDINEQENNKKQILHEDKDVNHDNNNNNNNNNSSDESEISEEGKSQNESPLISRSSKLLNHNISTQKEKNDKQKSFSTYSSESIPKYIFDSLKGNTSKILKEDQVSCFLVTPYYFIVGTEKGFIIKIDFEGNIISRQLIHQLNVNIISVNKNGKYICTCSNDGMICIIGVKSKHKKIYSYHQPIRSVAINPKYPQKKKVFAVGLKNGDIIIASSGMMRSKVHIISQDEGQIYSIDWKGSFIVWASTRGISVYSIKQKMLIGNYKESILFPQSSLYHSIFHWISERRFIVAWSTFFKVFEINAKKKNTSIKCIKNINFDSVISGVCKYKEFFIVLSGEDEEKKIMIKRTEVKISNLKNQSKNLKGSLKDNNSNEDQNIIKEYVTVKKRELIKKYPPKITFISHENFQIISKELIEIDDYEKYCYFDYRIENSNEQFFLVSPMKIYIGRLRRIDEVVDWLLEKNRFHEALKIGRNNISKLKSHQINDIGFQLLMYYIKNDYWEQAAIECKDICKNSHNIWIDIIEIFLQYHKFKYLYKYIPIKSPQFSKKFYEKLLINCINDRLWDELIYCIQFWPTAHYSYELLIPTLKKVLENDFLYMNPFFIKNIFYYDTKFIESSQNNKDVGISSKNGDNEDGNNNKDNNDNKKEKEKEKEKETNDEEREKEFLKIINCLFQLYYYSENYYPVLIISVYYKFINPYNLITQYKLFSNLGLLVMPLIKYDQKKTIDFFVKHSDQIPIEMVIKEFEKKKELNQYYLYEYLDALFEKSPKIGEKYHFLLFKLYSEYNRLKIFAILNLSESIPLDKAVLICKKKKFFEETAKIYDMMGNYIDCLKIKLKNCENMESIIKYVESKKDKDLWHQLIEHCLVRPKYLAVLLEKFPRTGIDFLEIVNKIPKNTKIDRLKENICNIILDRQIFVELMKVTKLSIKNDSSYLLNLLSEKKQCGVFIDHTLTCSICQLPIKKLDMQYRIFNCGHHFHENCLTQYLINSHEMKIENQLIENSQKKDNISVKDLKLANKSITPSIQQISFFCVICQKSEKDSIW</sequence>
<dbReference type="Gene3D" id="3.30.40.10">
    <property type="entry name" value="Zinc/RING finger domain, C3HC4 (zinc finger)"/>
    <property type="match status" value="1"/>
</dbReference>
<dbReference type="Proteomes" id="UP001150062">
    <property type="component" value="Unassembled WGS sequence"/>
</dbReference>
<dbReference type="SMART" id="SM00299">
    <property type="entry name" value="CLH"/>
    <property type="match status" value="1"/>
</dbReference>
<dbReference type="InterPro" id="IPR001841">
    <property type="entry name" value="Znf_RING"/>
</dbReference>
<feature type="compositionally biased region" description="Basic residues" evidence="5">
    <location>
        <begin position="707"/>
        <end position="722"/>
    </location>
</feature>
<feature type="region of interest" description="Disordered" evidence="5">
    <location>
        <begin position="749"/>
        <end position="787"/>
    </location>
</feature>
<dbReference type="InterPro" id="IPR057780">
    <property type="entry name" value="Beta-prop_Vps41"/>
</dbReference>
<keyword evidence="4" id="KW-0175">Coiled coil</keyword>
<feature type="compositionally biased region" description="Basic and acidic residues" evidence="5">
    <location>
        <begin position="477"/>
        <end position="506"/>
    </location>
</feature>
<dbReference type="SUPFAM" id="SSF57850">
    <property type="entry name" value="RING/U-box"/>
    <property type="match status" value="1"/>
</dbReference>
<dbReference type="PROSITE" id="PS50236">
    <property type="entry name" value="CHCR"/>
    <property type="match status" value="1"/>
</dbReference>
<feature type="compositionally biased region" description="Polar residues" evidence="5">
    <location>
        <begin position="1"/>
        <end position="24"/>
    </location>
</feature>
<feature type="compositionally biased region" description="Basic and acidic residues" evidence="5">
    <location>
        <begin position="426"/>
        <end position="460"/>
    </location>
</feature>
<evidence type="ECO:0000256" key="3">
    <source>
        <dbReference type="PROSITE-ProRule" id="PRU01006"/>
    </source>
</evidence>
<feature type="coiled-coil region" evidence="4">
    <location>
        <begin position="1077"/>
        <end position="1104"/>
    </location>
</feature>
<feature type="compositionally biased region" description="Basic and acidic residues" evidence="5">
    <location>
        <begin position="575"/>
        <end position="584"/>
    </location>
</feature>
<feature type="coiled-coil region" evidence="4">
    <location>
        <begin position="34"/>
        <end position="99"/>
    </location>
</feature>
<dbReference type="InterPro" id="IPR036322">
    <property type="entry name" value="WD40_repeat_dom_sf"/>
</dbReference>
<evidence type="ECO:0000313" key="7">
    <source>
        <dbReference type="EMBL" id="KAJ6228912.1"/>
    </source>
</evidence>
<feature type="compositionally biased region" description="Basic and acidic residues" evidence="5">
    <location>
        <begin position="1368"/>
        <end position="1389"/>
    </location>
</feature>
<protein>
    <submittedName>
        <fullName evidence="7">Vacuolar protein sorting-associated protein</fullName>
    </submittedName>
</protein>
<dbReference type="InterPro" id="IPR013083">
    <property type="entry name" value="Znf_RING/FYVE/PHD"/>
</dbReference>
<feature type="region of interest" description="Disordered" evidence="5">
    <location>
        <begin position="257"/>
        <end position="412"/>
    </location>
</feature>
<evidence type="ECO:0000259" key="6">
    <source>
        <dbReference type="SMART" id="SM00184"/>
    </source>
</evidence>
<keyword evidence="2" id="KW-0653">Protein transport</keyword>
<proteinExistence type="predicted"/>
<dbReference type="PANTHER" id="PTHR12616">
    <property type="entry name" value="VACUOLAR PROTEIN SORTING VPS41"/>
    <property type="match status" value="1"/>
</dbReference>
<evidence type="ECO:0000256" key="5">
    <source>
        <dbReference type="SAM" id="MobiDB-lite"/>
    </source>
</evidence>
<evidence type="ECO:0000256" key="2">
    <source>
        <dbReference type="ARBA" id="ARBA00022927"/>
    </source>
</evidence>
<keyword evidence="1" id="KW-0813">Transport</keyword>
<organism evidence="7 8">
    <name type="scientific">Anaeramoeba flamelloides</name>
    <dbReference type="NCBI Taxonomy" id="1746091"/>
    <lineage>
        <taxon>Eukaryota</taxon>
        <taxon>Metamonada</taxon>
        <taxon>Anaeramoebidae</taxon>
        <taxon>Anaeramoeba</taxon>
    </lineage>
</organism>
<feature type="compositionally biased region" description="Basic and acidic residues" evidence="5">
    <location>
        <begin position="370"/>
        <end position="402"/>
    </location>
</feature>
<feature type="region of interest" description="Disordered" evidence="5">
    <location>
        <begin position="1356"/>
        <end position="1389"/>
    </location>
</feature>
<dbReference type="SUPFAM" id="SSF50978">
    <property type="entry name" value="WD40 repeat-like"/>
    <property type="match status" value="1"/>
</dbReference>
<feature type="compositionally biased region" description="Polar residues" evidence="5">
    <location>
        <begin position="778"/>
        <end position="787"/>
    </location>
</feature>
<feature type="compositionally biased region" description="Low complexity" evidence="5">
    <location>
        <begin position="632"/>
        <end position="644"/>
    </location>
</feature>
<gene>
    <name evidence="7" type="ORF">M0813_08411</name>
</gene>
<feature type="compositionally biased region" description="Low complexity" evidence="5">
    <location>
        <begin position="155"/>
        <end position="173"/>
    </location>
</feature>
<name>A0ABQ8X8B2_9EUKA</name>
<evidence type="ECO:0000313" key="8">
    <source>
        <dbReference type="Proteomes" id="UP001150062"/>
    </source>
</evidence>
<feature type="region of interest" description="Disordered" evidence="5">
    <location>
        <begin position="1"/>
        <end position="26"/>
    </location>
</feature>
<dbReference type="PANTHER" id="PTHR12616:SF1">
    <property type="entry name" value="VACUOLAR PROTEIN SORTING-ASSOCIATED PROTEIN 41 HOMOLOG"/>
    <property type="match status" value="1"/>
</dbReference>
<feature type="region of interest" description="Disordered" evidence="5">
    <location>
        <begin position="703"/>
        <end position="725"/>
    </location>
</feature>
<dbReference type="EMBL" id="JAOAOG010000325">
    <property type="protein sequence ID" value="KAJ6228912.1"/>
    <property type="molecule type" value="Genomic_DNA"/>
</dbReference>
<accession>A0ABQ8X8B2</accession>
<dbReference type="InterPro" id="IPR000547">
    <property type="entry name" value="Clathrin_H-chain/VPS_repeat"/>
</dbReference>
<feature type="compositionally biased region" description="Polar residues" evidence="5">
    <location>
        <begin position="264"/>
        <end position="289"/>
    </location>
</feature>
<dbReference type="Gene3D" id="2.130.10.10">
    <property type="entry name" value="YVTN repeat-like/Quinoprotein amine dehydrogenase"/>
    <property type="match status" value="1"/>
</dbReference>
<comment type="caution">
    <text evidence="7">The sequence shown here is derived from an EMBL/GenBank/DDBJ whole genome shotgun (WGS) entry which is preliminary data.</text>
</comment>
<evidence type="ECO:0000256" key="4">
    <source>
        <dbReference type="SAM" id="Coils"/>
    </source>
</evidence>
<feature type="compositionally biased region" description="Basic and acidic residues" evidence="5">
    <location>
        <begin position="539"/>
        <end position="548"/>
    </location>
</feature>
<dbReference type="Pfam" id="PF23411">
    <property type="entry name" value="Beta-prop_Vps41"/>
    <property type="match status" value="1"/>
</dbReference>
<dbReference type="Pfam" id="PF23556">
    <property type="entry name" value="TPR_Vps41"/>
    <property type="match status" value="1"/>
</dbReference>